<sequence>MTGLTIVFLLSLLCNLSLQFGEDKGKDVLQELIRELRVLTQTGTGAASNTNEAEETQQDPPEGNALNSPGTQETEEVGPVGPDQPGPPVENPQVTDESEVGHDESDEDGQEQLGPGGSEPLGQEGTESTNQDEPESVVSDGSEPLNSEQEGEQTDILDDGSELTDQEDSPVENIEPLNPQEPDSDEDSDNGMADETEDMEPSASTSEIESDLPLMSEMELENAGAELIEMLKRISHIMSEKAKTIQEKVSDITSEEKAMAVRQEKLEVAAAKMMELKDQFENLLQMIKDDLRDLSGRVPPIHETKMSDTQNPDLPTDKNNKMDKKPEQLRKHSSSEDLLKRILEKLQHRQ</sequence>
<gene>
    <name evidence="3" type="ORF">SNE40_016998</name>
</gene>
<dbReference type="AlphaFoldDB" id="A0AAN8JG18"/>
<feature type="signal peptide" evidence="2">
    <location>
        <begin position="1"/>
        <end position="19"/>
    </location>
</feature>
<protein>
    <submittedName>
        <fullName evidence="3">Uncharacterized protein</fullName>
    </submittedName>
</protein>
<feature type="chain" id="PRO_5042974388" evidence="2">
    <location>
        <begin position="20"/>
        <end position="350"/>
    </location>
</feature>
<evidence type="ECO:0000313" key="4">
    <source>
        <dbReference type="Proteomes" id="UP001347796"/>
    </source>
</evidence>
<feature type="compositionally biased region" description="Acidic residues" evidence="1">
    <location>
        <begin position="149"/>
        <end position="170"/>
    </location>
</feature>
<feature type="compositionally biased region" description="Acidic residues" evidence="1">
    <location>
        <begin position="182"/>
        <end position="200"/>
    </location>
</feature>
<feature type="region of interest" description="Disordered" evidence="1">
    <location>
        <begin position="43"/>
        <end position="216"/>
    </location>
</feature>
<name>A0AAN8JG18_PATCE</name>
<dbReference type="EMBL" id="JAZGQO010000011">
    <property type="protein sequence ID" value="KAK6173573.1"/>
    <property type="molecule type" value="Genomic_DNA"/>
</dbReference>
<proteinExistence type="predicted"/>
<keyword evidence="2" id="KW-0732">Signal</keyword>
<organism evidence="3 4">
    <name type="scientific">Patella caerulea</name>
    <name type="common">Rayed Mediterranean limpet</name>
    <dbReference type="NCBI Taxonomy" id="87958"/>
    <lineage>
        <taxon>Eukaryota</taxon>
        <taxon>Metazoa</taxon>
        <taxon>Spiralia</taxon>
        <taxon>Lophotrochozoa</taxon>
        <taxon>Mollusca</taxon>
        <taxon>Gastropoda</taxon>
        <taxon>Patellogastropoda</taxon>
        <taxon>Patelloidea</taxon>
        <taxon>Patellidae</taxon>
        <taxon>Patella</taxon>
    </lineage>
</organism>
<dbReference type="Proteomes" id="UP001347796">
    <property type="component" value="Unassembled WGS sequence"/>
</dbReference>
<feature type="compositionally biased region" description="Basic and acidic residues" evidence="1">
    <location>
        <begin position="315"/>
        <end position="350"/>
    </location>
</feature>
<accession>A0AAN8JG18</accession>
<keyword evidence="4" id="KW-1185">Reference proteome</keyword>
<feature type="compositionally biased region" description="Basic and acidic residues" evidence="1">
    <location>
        <begin position="295"/>
        <end position="306"/>
    </location>
</feature>
<reference evidence="3 4" key="1">
    <citation type="submission" date="2024-01" db="EMBL/GenBank/DDBJ databases">
        <title>The genome of the rayed Mediterranean limpet Patella caerulea (Linnaeus, 1758).</title>
        <authorList>
            <person name="Anh-Thu Weber A."/>
            <person name="Halstead-Nussloch G."/>
        </authorList>
    </citation>
    <scope>NUCLEOTIDE SEQUENCE [LARGE SCALE GENOMIC DNA]</scope>
    <source>
        <strain evidence="3">AATW-2023a</strain>
        <tissue evidence="3">Whole specimen</tissue>
    </source>
</reference>
<feature type="region of interest" description="Disordered" evidence="1">
    <location>
        <begin position="295"/>
        <end position="350"/>
    </location>
</feature>
<evidence type="ECO:0000256" key="2">
    <source>
        <dbReference type="SAM" id="SignalP"/>
    </source>
</evidence>
<evidence type="ECO:0000313" key="3">
    <source>
        <dbReference type="EMBL" id="KAK6173573.1"/>
    </source>
</evidence>
<comment type="caution">
    <text evidence="3">The sequence shown here is derived from an EMBL/GenBank/DDBJ whole genome shotgun (WGS) entry which is preliminary data.</text>
</comment>
<evidence type="ECO:0000256" key="1">
    <source>
        <dbReference type="SAM" id="MobiDB-lite"/>
    </source>
</evidence>